<dbReference type="EC" id="3.4.13.23" evidence="17"/>
<dbReference type="InterPro" id="IPR008283">
    <property type="entry name" value="Peptidase_M17_N"/>
</dbReference>
<dbReference type="SUPFAM" id="SSF53187">
    <property type="entry name" value="Zn-dependent exopeptidases"/>
    <property type="match status" value="1"/>
</dbReference>
<evidence type="ECO:0000256" key="17">
    <source>
        <dbReference type="ARBA" id="ARBA00023625"/>
    </source>
</evidence>
<evidence type="ECO:0000256" key="16">
    <source>
        <dbReference type="ARBA" id="ARBA00023511"/>
    </source>
</evidence>
<dbReference type="InterPro" id="IPR011356">
    <property type="entry name" value="Leucine_aapep/pepB"/>
</dbReference>
<evidence type="ECO:0000313" key="28">
    <source>
        <dbReference type="Proteomes" id="UP001145742"/>
    </source>
</evidence>
<dbReference type="InterPro" id="IPR000819">
    <property type="entry name" value="Peptidase_M17_C"/>
</dbReference>
<dbReference type="PANTHER" id="PTHR11963">
    <property type="entry name" value="LEUCINE AMINOPEPTIDASE-RELATED"/>
    <property type="match status" value="1"/>
</dbReference>
<dbReference type="InterPro" id="IPR026748">
    <property type="entry name" value="Clarin"/>
</dbReference>
<dbReference type="InterPro" id="IPR023042">
    <property type="entry name" value="Peptidase_M17_leu_NH2_pept"/>
</dbReference>
<comment type="subunit">
    <text evidence="6">Homohexamer.</text>
</comment>
<evidence type="ECO:0000256" key="12">
    <source>
        <dbReference type="ARBA" id="ARBA00022692"/>
    </source>
</evidence>
<reference evidence="27" key="1">
    <citation type="submission" date="2019-10" db="EMBL/GenBank/DDBJ databases">
        <authorList>
            <person name="Soares A.E.R."/>
            <person name="Aleixo A."/>
            <person name="Schneider P."/>
            <person name="Miyaki C.Y."/>
            <person name="Schneider M.P."/>
            <person name="Mello C."/>
            <person name="Vasconcelos A.T.R."/>
        </authorList>
    </citation>
    <scope>NUCLEOTIDE SEQUENCE</scope>
    <source>
        <tissue evidence="27">Muscle</tissue>
    </source>
</reference>
<evidence type="ECO:0000256" key="18">
    <source>
        <dbReference type="ARBA" id="ARBA00029605"/>
    </source>
</evidence>
<dbReference type="Gene3D" id="3.40.630.10">
    <property type="entry name" value="Zn peptidases"/>
    <property type="match status" value="1"/>
</dbReference>
<protein>
    <recommendedName>
        <fullName evidence="9">Cytosol aminopeptidase</fullName>
        <ecNumber evidence="7">3.4.11.1</ecNumber>
        <ecNumber evidence="8">3.4.11.5</ecNumber>
        <ecNumber evidence="17">3.4.13.23</ecNumber>
    </recommendedName>
    <alternativeName>
        <fullName evidence="20">Cysteinylglycine-S-conjugate dipeptidase</fullName>
    </alternativeName>
    <alternativeName>
        <fullName evidence="21">Leucine aminopeptidase 3</fullName>
    </alternativeName>
    <alternativeName>
        <fullName evidence="22">Leucyl aminopeptidase</fullName>
    </alternativeName>
    <alternativeName>
        <fullName evidence="19">Proline aminopeptidase</fullName>
    </alternativeName>
    <alternativeName>
        <fullName evidence="18">Prolyl aminopeptidase</fullName>
    </alternativeName>
</protein>
<comment type="catalytic activity">
    <reaction evidence="24">
        <text>S-benzyl-L-cysteinylglycine + H2O = S-benzyl-L-cysteine + glycine</text>
        <dbReference type="Rhea" id="RHEA:62568"/>
        <dbReference type="ChEBI" id="CHEBI:15377"/>
        <dbReference type="ChEBI" id="CHEBI:57305"/>
        <dbReference type="ChEBI" id="CHEBI:145802"/>
        <dbReference type="ChEBI" id="CHEBI:145803"/>
    </reaction>
    <physiologicalReaction direction="left-to-right" evidence="24">
        <dbReference type="Rhea" id="RHEA:62569"/>
    </physiologicalReaction>
</comment>
<dbReference type="InterPro" id="IPR043472">
    <property type="entry name" value="Macro_dom-like"/>
</dbReference>
<keyword evidence="28" id="KW-1185">Reference proteome</keyword>
<dbReference type="EMBL" id="WHWB01034397">
    <property type="protein sequence ID" value="KAJ7410559.1"/>
    <property type="molecule type" value="Genomic_DNA"/>
</dbReference>
<dbReference type="Pfam" id="PF00883">
    <property type="entry name" value="Peptidase_M17"/>
    <property type="match status" value="1"/>
</dbReference>
<dbReference type="EC" id="3.4.11.1" evidence="7"/>
<evidence type="ECO:0000256" key="10">
    <source>
        <dbReference type="ARBA" id="ARBA00022438"/>
    </source>
</evidence>
<evidence type="ECO:0000256" key="15">
    <source>
        <dbReference type="ARBA" id="ARBA00023136"/>
    </source>
</evidence>
<feature type="domain" description="Cytosol aminopeptidase" evidence="26">
    <location>
        <begin position="417"/>
        <end position="424"/>
    </location>
</feature>
<gene>
    <name evidence="27" type="primary">Lap3</name>
    <name evidence="27" type="ORF">WISP_107170</name>
</gene>
<evidence type="ECO:0000256" key="7">
    <source>
        <dbReference type="ARBA" id="ARBA00012565"/>
    </source>
</evidence>
<keyword evidence="12" id="KW-0812">Transmembrane</keyword>
<dbReference type="CDD" id="cd00433">
    <property type="entry name" value="Peptidase_M17"/>
    <property type="match status" value="1"/>
</dbReference>
<dbReference type="PROSITE" id="PS00631">
    <property type="entry name" value="CYTOSOL_AP"/>
    <property type="match status" value="1"/>
</dbReference>
<dbReference type="HAMAP" id="MF_00181">
    <property type="entry name" value="Cytosol_peptidase_M17"/>
    <property type="match status" value="1"/>
</dbReference>
<keyword evidence="13" id="KW-0378">Hydrolase</keyword>
<evidence type="ECO:0000256" key="3">
    <source>
        <dbReference type="ARBA" id="ARBA00004141"/>
    </source>
</evidence>
<keyword evidence="11" id="KW-0645">Protease</keyword>
<dbReference type="Pfam" id="PF25807">
    <property type="entry name" value="Clarin-2"/>
    <property type="match status" value="1"/>
</dbReference>
<dbReference type="Gene3D" id="3.40.220.10">
    <property type="entry name" value="Leucine Aminopeptidase, subunit E, domain 1"/>
    <property type="match status" value="1"/>
</dbReference>
<evidence type="ECO:0000256" key="9">
    <source>
        <dbReference type="ARBA" id="ARBA00014190"/>
    </source>
</evidence>
<proteinExistence type="inferred from homology"/>
<evidence type="ECO:0000256" key="20">
    <source>
        <dbReference type="ARBA" id="ARBA00030997"/>
    </source>
</evidence>
<evidence type="ECO:0000313" key="27">
    <source>
        <dbReference type="EMBL" id="KAJ7410559.1"/>
    </source>
</evidence>
<evidence type="ECO:0000256" key="6">
    <source>
        <dbReference type="ARBA" id="ARBA00011643"/>
    </source>
</evidence>
<keyword evidence="10 27" id="KW-0031">Aminopeptidase</keyword>
<keyword evidence="15" id="KW-0472">Membrane</keyword>
<evidence type="ECO:0000256" key="24">
    <source>
        <dbReference type="ARBA" id="ARBA00047881"/>
    </source>
</evidence>
<dbReference type="SUPFAM" id="SSF52949">
    <property type="entry name" value="Macro domain-like"/>
    <property type="match status" value="1"/>
</dbReference>
<evidence type="ECO:0000256" key="1">
    <source>
        <dbReference type="ARBA" id="ARBA00000135"/>
    </source>
</evidence>
<dbReference type="EC" id="3.4.11.5" evidence="8"/>
<comment type="similarity">
    <text evidence="5">Belongs to the peptidase M17 family.</text>
</comment>
<evidence type="ECO:0000256" key="23">
    <source>
        <dbReference type="ARBA" id="ARBA00045966"/>
    </source>
</evidence>
<comment type="caution">
    <text evidence="27">The sequence shown here is derived from an EMBL/GenBank/DDBJ whole genome shotgun (WGS) entry which is preliminary data.</text>
</comment>
<evidence type="ECO:0000256" key="22">
    <source>
        <dbReference type="ARBA" id="ARBA00033172"/>
    </source>
</evidence>
<dbReference type="PRINTS" id="PR00481">
    <property type="entry name" value="LAMNOPPTDASE"/>
</dbReference>
<comment type="function">
    <text evidence="23">Cytosolic metallopeptidase that catalyzes the removal of unsubstituted N-terminal hydrophobic amino acids from various peptides. The presence of Zn(2+) ions is essential for the peptidase activity, and the association with other cofactors can modulate the substrate spectificity of the enzyme. For instance, in the presence of Mn(2+), it displays a specific Cys-Gly hydrolyzing activity of Cys-Gly-S-conjugates. Involved in the metabolism of glutathione and in the degradation of glutathione S-conjugates, which may play a role in the control of the cell redox status.</text>
</comment>
<comment type="subcellular location">
    <subcellularLocation>
        <location evidence="3">Membrane</location>
        <topology evidence="3">Multi-pass membrane protein</topology>
    </subcellularLocation>
</comment>
<evidence type="ECO:0000256" key="14">
    <source>
        <dbReference type="ARBA" id="ARBA00022989"/>
    </source>
</evidence>
<evidence type="ECO:0000256" key="13">
    <source>
        <dbReference type="ARBA" id="ARBA00022801"/>
    </source>
</evidence>
<dbReference type="Pfam" id="PF02789">
    <property type="entry name" value="Peptidase_M17_N"/>
    <property type="match status" value="1"/>
</dbReference>
<comment type="catalytic activity">
    <reaction evidence="16">
        <text>an S-substituted L-cysteinylglycine + H2O = an S-substituted L-cysteine + glycine</text>
        <dbReference type="Rhea" id="RHEA:60444"/>
        <dbReference type="ChEBI" id="CHEBI:15377"/>
        <dbReference type="ChEBI" id="CHEBI:57305"/>
        <dbReference type="ChEBI" id="CHEBI:58717"/>
        <dbReference type="ChEBI" id="CHEBI:143103"/>
        <dbReference type="EC" id="3.4.13.23"/>
    </reaction>
    <physiologicalReaction direction="left-to-right" evidence="16">
        <dbReference type="Rhea" id="RHEA:60445"/>
    </physiologicalReaction>
</comment>
<dbReference type="PANTHER" id="PTHR11963:SF23">
    <property type="entry name" value="CYTOSOL AMINOPEPTIDASE"/>
    <property type="match status" value="1"/>
</dbReference>
<keyword evidence="14" id="KW-1133">Transmembrane helix</keyword>
<dbReference type="GO" id="GO:0004177">
    <property type="term" value="F:aminopeptidase activity"/>
    <property type="evidence" value="ECO:0007669"/>
    <property type="project" value="UniProtKB-KW"/>
</dbReference>
<accession>A0ABQ9CZF7</accession>
<evidence type="ECO:0000256" key="8">
    <source>
        <dbReference type="ARBA" id="ARBA00012568"/>
    </source>
</evidence>
<evidence type="ECO:0000256" key="11">
    <source>
        <dbReference type="ARBA" id="ARBA00022670"/>
    </source>
</evidence>
<evidence type="ECO:0000256" key="4">
    <source>
        <dbReference type="ARBA" id="ARBA00005787"/>
    </source>
</evidence>
<organism evidence="27 28">
    <name type="scientific">Willisornis vidua</name>
    <name type="common">Xingu scale-backed antbird</name>
    <dbReference type="NCBI Taxonomy" id="1566151"/>
    <lineage>
        <taxon>Eukaryota</taxon>
        <taxon>Metazoa</taxon>
        <taxon>Chordata</taxon>
        <taxon>Craniata</taxon>
        <taxon>Vertebrata</taxon>
        <taxon>Euteleostomi</taxon>
        <taxon>Archelosauria</taxon>
        <taxon>Archosauria</taxon>
        <taxon>Dinosauria</taxon>
        <taxon>Saurischia</taxon>
        <taxon>Theropoda</taxon>
        <taxon>Coelurosauria</taxon>
        <taxon>Aves</taxon>
        <taxon>Neognathae</taxon>
        <taxon>Neoaves</taxon>
        <taxon>Telluraves</taxon>
        <taxon>Australaves</taxon>
        <taxon>Passeriformes</taxon>
        <taxon>Thamnophilidae</taxon>
        <taxon>Willisornis</taxon>
    </lineage>
</organism>
<dbReference type="Proteomes" id="UP001145742">
    <property type="component" value="Unassembled WGS sequence"/>
</dbReference>
<evidence type="ECO:0000256" key="21">
    <source>
        <dbReference type="ARBA" id="ARBA00031564"/>
    </source>
</evidence>
<evidence type="ECO:0000256" key="25">
    <source>
        <dbReference type="ARBA" id="ARBA00049107"/>
    </source>
</evidence>
<comment type="catalytic activity">
    <reaction evidence="25">
        <text>L-cysteinylglycine + H2O = L-cysteine + glycine</text>
        <dbReference type="Rhea" id="RHEA:28783"/>
        <dbReference type="ChEBI" id="CHEBI:15377"/>
        <dbReference type="ChEBI" id="CHEBI:35235"/>
        <dbReference type="ChEBI" id="CHEBI:57305"/>
        <dbReference type="ChEBI" id="CHEBI:61694"/>
    </reaction>
    <physiologicalReaction direction="left-to-right" evidence="25">
        <dbReference type="Rhea" id="RHEA:28784"/>
    </physiologicalReaction>
</comment>
<comment type="catalytic activity">
    <reaction evidence="1">
        <text>Release of an N-terminal amino acid, Xaa-|-Yaa-, in which Xaa is preferably Leu, but may be other amino acids including Pro although not Arg or Lys, and Yaa may be Pro. Amino acid amides and methyl esters are also readily hydrolyzed, but rates on arylamides are exceedingly low.</text>
        <dbReference type="EC" id="3.4.11.1"/>
    </reaction>
</comment>
<evidence type="ECO:0000256" key="19">
    <source>
        <dbReference type="ARBA" id="ARBA00030930"/>
    </source>
</evidence>
<comment type="similarity">
    <text evidence="4">Belongs to the clarin family.</text>
</comment>
<evidence type="ECO:0000256" key="5">
    <source>
        <dbReference type="ARBA" id="ARBA00009528"/>
    </source>
</evidence>
<evidence type="ECO:0000256" key="2">
    <source>
        <dbReference type="ARBA" id="ARBA00001585"/>
    </source>
</evidence>
<comment type="catalytic activity">
    <reaction evidence="2">
        <text>Release of N-terminal proline from a peptide.</text>
        <dbReference type="EC" id="3.4.11.5"/>
    </reaction>
</comment>
<name>A0ABQ9CZF7_9PASS</name>
<evidence type="ECO:0000259" key="26">
    <source>
        <dbReference type="PROSITE" id="PS00631"/>
    </source>
</evidence>
<sequence length="578" mass="62067">MTGKILCKTGADLVNATDPELVKFIGEIYYGLFRGGKIRQCGLGGRRSKFTRFFLISLSLSCQSAHHLQFPTHVSSDSVTKGLQDKLNTQGLVLGVYSSEKDGGAAQFTSAGDAFDTLVSGKLRELLTLCGPPLKKGKTRIFHGLHQDFPSVVVVGLGKKNAGVNDQENWNEGKENIRAAIAVGCRQIQDLEIPCVEVDPCGDAQSAAEGAVLGLHEYNELKQKKKPIVTPQLHGSAESKAWQKGVTYAEGQNLARYLMEAPANYITPIKFAEQIEQKLRSFSNVKVHIRPESWITTEQMGAFLSVAKGSAEPPIFLEIHYLGAANTNDSPLVFVGKGVTFDSGGISLKPSSGMDAMRADMGGAATVCSAIVTAAALNLPLNIIGLAPLCENMPSGKANKPGDVVRAKNGKTIQVDNTDAEGRLLLADALCYAHNFNARAIVNAATLTGAMDVALGSAATGVFTNSSWLWTHLYEASILTGDRVWRMPLFEHYTKQVTDCPLADVSNVGKYSRAGGACTAAAFLKEFVTAPHWAHLDIAGVMSNKDEVPYLRKGMAGRPTRTLVEFAARLSRDSHNAK</sequence>